<dbReference type="Pfam" id="PF13374">
    <property type="entry name" value="TPR_10"/>
    <property type="match status" value="1"/>
</dbReference>
<dbReference type="Pfam" id="PF24809">
    <property type="entry name" value="DUF7708"/>
    <property type="match status" value="1"/>
</dbReference>
<feature type="region of interest" description="Disordered" evidence="1">
    <location>
        <begin position="1"/>
        <end position="38"/>
    </location>
</feature>
<feature type="compositionally biased region" description="Polar residues" evidence="1">
    <location>
        <begin position="1"/>
        <end position="29"/>
    </location>
</feature>
<dbReference type="SUPFAM" id="SSF48452">
    <property type="entry name" value="TPR-like"/>
    <property type="match status" value="1"/>
</dbReference>
<accession>A0A8H3IXA7</accession>
<sequence>MQSTQLSDSNTASLPSQSRSGASNGSMTANLDDLSSPPISNVLQPPFPSEAEACTLQALLDQVQSIQDRVRKKKKRRLDAILDNVLRFARNVDRFSKAIDIYVQGSTHGAAFLWGSLRVLLRVILDHANILEKIATTLSYFSENLERFERIKHVFAASKPLQESIEKLYQDITQFVTQTAVFYSRSQLRNFVTNLWGKSQFEFDATIATFQRHNDLVRDQALLAYFELDRQRAAGSGEESLQPHGLNLIRQLLKGLLHFCSDNEDAIKHVSTARHVLNGSWSAQHENKLLWGTFKSVLDTLINTTILIVIDSLDKFSQEDKEGFRGNLLSLPPRSPSISREFRVLVASRSAHGIDRHQDDRSTILLDTNEIQVNHDIGLYVRSSLRKFPKLIGLSLQSMEDLAAEIQNTSHGIFLWASHTIRDIEEEVVSLQIPYQLKNIPTGMIHVLSDLTACLEFEQPGYLIACIIVASEDNIGPQDIRLMLEIGSWNDTLLSRIGLHEPIEECIQDACGPVVICRDGVVRFYHPIVRDYLLSTQKLNLETCHAILAAGCLKYASLEQYHANHNADTMSAHERFQTLCNAQPFLKYAVKYWSYHFLGGTRSQTGGFGKIAVQRLIEADGIAWMESSFAASESRDSRSEEYKGRNMETRMAFKGDSDLETITSMIEVALDAQGRGNVVKSQLLLEQVGATAVFNGLSFTIRYQVLSGLSRSYERQNRWQDAEEKYRRCLDECRSAGRRAEVCNIQTQNNLAWVLKAQGRLFEAVEQYENAYAEGTELLDPEHQELRLTADGLCGTYESVGRTREAKKILLSQLYAYQRMPGSSHPSTIEKAQAVMDFHSKHGQTKEAENLFRKLFAESGVQGMPDFSIGQTLSRALEDRGDLVEAEAILASIMRAQLERSEPVDFAAVVRISSVFAQFHMRHRDWTAAIGVLESCMNRNGHLARQGASNEFALLVARCKEELGRIEEAQAEYENLFSSEVEGPGWTCRTTMELGHGVAAFYDRHGHGDKALEKYMQVQEGIAHTLGPAHRYNVDAGKTLAAFYERRKNWHAAGRLYDDVQRQLMATRGGKHRTTRETWTSNQITRLHRIEV</sequence>
<dbReference type="Pfam" id="PF13176">
    <property type="entry name" value="TPR_7"/>
    <property type="match status" value="1"/>
</dbReference>
<dbReference type="PANTHER" id="PTHR10039:SF14">
    <property type="entry name" value="NACHT DOMAIN-CONTAINING PROTEIN"/>
    <property type="match status" value="1"/>
</dbReference>
<name>A0A8H3IXA7_9LECA</name>
<evidence type="ECO:0000313" key="4">
    <source>
        <dbReference type="Proteomes" id="UP000664534"/>
    </source>
</evidence>
<evidence type="ECO:0000256" key="1">
    <source>
        <dbReference type="SAM" id="MobiDB-lite"/>
    </source>
</evidence>
<feature type="domain" description="DUF7708" evidence="2">
    <location>
        <begin position="86"/>
        <end position="221"/>
    </location>
</feature>
<gene>
    <name evidence="3" type="ORF">IMSHALPRED_008283</name>
</gene>
<protein>
    <recommendedName>
        <fullName evidence="2">DUF7708 domain-containing protein</fullName>
    </recommendedName>
</protein>
<dbReference type="AlphaFoldDB" id="A0A8H3IXA7"/>
<organism evidence="3 4">
    <name type="scientific">Imshaugia aleurites</name>
    <dbReference type="NCBI Taxonomy" id="172621"/>
    <lineage>
        <taxon>Eukaryota</taxon>
        <taxon>Fungi</taxon>
        <taxon>Dikarya</taxon>
        <taxon>Ascomycota</taxon>
        <taxon>Pezizomycotina</taxon>
        <taxon>Lecanoromycetes</taxon>
        <taxon>OSLEUM clade</taxon>
        <taxon>Lecanoromycetidae</taxon>
        <taxon>Lecanorales</taxon>
        <taxon>Lecanorineae</taxon>
        <taxon>Parmeliaceae</taxon>
        <taxon>Imshaugia</taxon>
    </lineage>
</organism>
<dbReference type="OrthoDB" id="61900at2759"/>
<dbReference type="InterPro" id="IPR019734">
    <property type="entry name" value="TPR_rpt"/>
</dbReference>
<comment type="caution">
    <text evidence="3">The sequence shown here is derived from an EMBL/GenBank/DDBJ whole genome shotgun (WGS) entry which is preliminary data.</text>
</comment>
<dbReference type="PANTHER" id="PTHR10039">
    <property type="entry name" value="AMELOGENIN"/>
    <property type="match status" value="1"/>
</dbReference>
<dbReference type="InterPro" id="IPR056125">
    <property type="entry name" value="DUF7708"/>
</dbReference>
<keyword evidence="4" id="KW-1185">Reference proteome</keyword>
<evidence type="ECO:0000259" key="2">
    <source>
        <dbReference type="Pfam" id="PF24809"/>
    </source>
</evidence>
<dbReference type="InterPro" id="IPR011990">
    <property type="entry name" value="TPR-like_helical_dom_sf"/>
</dbReference>
<dbReference type="Gene3D" id="1.25.40.10">
    <property type="entry name" value="Tetratricopeptide repeat domain"/>
    <property type="match status" value="2"/>
</dbReference>
<dbReference type="EMBL" id="CAJPDT010000058">
    <property type="protein sequence ID" value="CAF9930789.1"/>
    <property type="molecule type" value="Genomic_DNA"/>
</dbReference>
<reference evidence="3" key="1">
    <citation type="submission" date="2021-03" db="EMBL/GenBank/DDBJ databases">
        <authorList>
            <person name="Tagirdzhanova G."/>
        </authorList>
    </citation>
    <scope>NUCLEOTIDE SEQUENCE</scope>
</reference>
<dbReference type="Proteomes" id="UP000664534">
    <property type="component" value="Unassembled WGS sequence"/>
</dbReference>
<proteinExistence type="predicted"/>
<evidence type="ECO:0000313" key="3">
    <source>
        <dbReference type="EMBL" id="CAF9930789.1"/>
    </source>
</evidence>